<evidence type="ECO:0000313" key="2">
    <source>
        <dbReference type="EMBL" id="CAH9413268.1"/>
    </source>
</evidence>
<sequence>MRPDSRATARSGGRSPRRLLRPVDGTVVGRPDHHGQASSRPSNSLRS</sequence>
<proteinExistence type="predicted"/>
<feature type="region of interest" description="Disordered" evidence="1">
    <location>
        <begin position="1"/>
        <end position="47"/>
    </location>
</feature>
<feature type="compositionally biased region" description="Polar residues" evidence="1">
    <location>
        <begin position="36"/>
        <end position="47"/>
    </location>
</feature>
<accession>A0ABN8UXK9</accession>
<reference evidence="2" key="1">
    <citation type="submission" date="2022-03" db="EMBL/GenBank/DDBJ databases">
        <authorList>
            <person name="Leyn A S."/>
        </authorList>
    </citation>
    <scope>NUCLEOTIDE SEQUENCE</scope>
    <source>
        <strain evidence="2">Streptomyces globisporus 4-3</strain>
    </source>
</reference>
<name>A0ABN8UXK9_STRGL</name>
<gene>
    <name evidence="2" type="ORF">SGL43_00266</name>
</gene>
<evidence type="ECO:0000256" key="1">
    <source>
        <dbReference type="SAM" id="MobiDB-lite"/>
    </source>
</evidence>
<protein>
    <submittedName>
        <fullName evidence="2">Uncharacterized protein</fullName>
    </submittedName>
</protein>
<dbReference type="Proteomes" id="UP001154015">
    <property type="component" value="Unassembled WGS sequence"/>
</dbReference>
<organism evidence="2 3">
    <name type="scientific">Streptomyces globisporus</name>
    <dbReference type="NCBI Taxonomy" id="1908"/>
    <lineage>
        <taxon>Bacteria</taxon>
        <taxon>Bacillati</taxon>
        <taxon>Actinomycetota</taxon>
        <taxon>Actinomycetes</taxon>
        <taxon>Kitasatosporales</taxon>
        <taxon>Streptomycetaceae</taxon>
        <taxon>Streptomyces</taxon>
    </lineage>
</organism>
<keyword evidence="3" id="KW-1185">Reference proteome</keyword>
<dbReference type="EMBL" id="CAKXYP010000001">
    <property type="protein sequence ID" value="CAH9413268.1"/>
    <property type="molecule type" value="Genomic_DNA"/>
</dbReference>
<comment type="caution">
    <text evidence="2">The sequence shown here is derived from an EMBL/GenBank/DDBJ whole genome shotgun (WGS) entry which is preliminary data.</text>
</comment>
<evidence type="ECO:0000313" key="3">
    <source>
        <dbReference type="Proteomes" id="UP001154015"/>
    </source>
</evidence>